<comment type="similarity">
    <text evidence="2 3">Belongs to the cytochrome P450 family.</text>
</comment>
<keyword evidence="3" id="KW-0560">Oxidoreductase</keyword>
<evidence type="ECO:0000256" key="2">
    <source>
        <dbReference type="ARBA" id="ARBA00010617"/>
    </source>
</evidence>
<dbReference type="HOGENOM" id="CLU_001570_5_1_2"/>
<gene>
    <name evidence="5" type="primary">cyc2</name>
    <name evidence="5" type="ordered locus">Nmlp_3014</name>
</gene>
<evidence type="ECO:0000313" key="6">
    <source>
        <dbReference type="Proteomes" id="UP000011867"/>
    </source>
</evidence>
<dbReference type="GeneID" id="14651651"/>
<protein>
    <submittedName>
        <fullName evidence="5">Cytochrome P450</fullName>
    </submittedName>
</protein>
<evidence type="ECO:0000256" key="4">
    <source>
        <dbReference type="SAM" id="MobiDB-lite"/>
    </source>
</evidence>
<evidence type="ECO:0000256" key="1">
    <source>
        <dbReference type="ARBA" id="ARBA00001971"/>
    </source>
</evidence>
<dbReference type="GO" id="GO:0004497">
    <property type="term" value="F:monooxygenase activity"/>
    <property type="evidence" value="ECO:0007669"/>
    <property type="project" value="UniProtKB-KW"/>
</dbReference>
<dbReference type="Gene3D" id="1.10.630.10">
    <property type="entry name" value="Cytochrome P450"/>
    <property type="match status" value="1"/>
</dbReference>
<comment type="cofactor">
    <cofactor evidence="1">
        <name>heme</name>
        <dbReference type="ChEBI" id="CHEBI:30413"/>
    </cofactor>
</comment>
<reference evidence="5 6" key="1">
    <citation type="journal article" date="2013" name="Genome Announc.">
        <title>Genome of the haloarchaeon Natronomonas moolapensis, a neutrophilic member of a previously haloalkaliphilic genus.</title>
        <authorList>
            <person name="Dyall-Smith M.L."/>
            <person name="Pfeiffer F."/>
            <person name="Oberwinkler T."/>
            <person name="Klee K."/>
            <person name="Rampp M."/>
            <person name="Palm P."/>
            <person name="Gross K."/>
            <person name="Schuster S.C."/>
            <person name="Oesterhelt D."/>
        </authorList>
    </citation>
    <scope>NUCLEOTIDE SEQUENCE [LARGE SCALE GENOMIC DNA]</scope>
    <source>
        <strain evidence="6">DSM 18674 / JCM 14361 / 8.8.11</strain>
    </source>
</reference>
<dbReference type="PRINTS" id="PR00463">
    <property type="entry name" value="EP450I"/>
</dbReference>
<dbReference type="PRINTS" id="PR00385">
    <property type="entry name" value="P450"/>
</dbReference>
<dbReference type="SUPFAM" id="SSF48264">
    <property type="entry name" value="Cytochrome P450"/>
    <property type="match status" value="1"/>
</dbReference>
<keyword evidence="3" id="KW-0349">Heme</keyword>
<feature type="region of interest" description="Disordered" evidence="4">
    <location>
        <begin position="1"/>
        <end position="23"/>
    </location>
</feature>
<dbReference type="PROSITE" id="PS00086">
    <property type="entry name" value="CYTOCHROME_P450"/>
    <property type="match status" value="1"/>
</dbReference>
<dbReference type="Pfam" id="PF00067">
    <property type="entry name" value="p450"/>
    <property type="match status" value="1"/>
</dbReference>
<dbReference type="Proteomes" id="UP000011867">
    <property type="component" value="Chromosome"/>
</dbReference>
<feature type="compositionally biased region" description="Basic and acidic residues" evidence="4">
    <location>
        <begin position="1"/>
        <end position="12"/>
    </location>
</feature>
<feature type="region of interest" description="Disordered" evidence="4">
    <location>
        <begin position="425"/>
        <end position="446"/>
    </location>
</feature>
<dbReference type="PANTHER" id="PTHR24305:SF166">
    <property type="entry name" value="CYTOCHROME P450 12A4, MITOCHONDRIAL-RELATED"/>
    <property type="match status" value="1"/>
</dbReference>
<dbReference type="OrthoDB" id="9881at2157"/>
<dbReference type="STRING" id="268739.Nmlp_3014"/>
<dbReference type="RefSeq" id="WP_015409907.1">
    <property type="nucleotide sequence ID" value="NC_020388.1"/>
</dbReference>
<dbReference type="AlphaFoldDB" id="M1XS85"/>
<dbReference type="GO" id="GO:0020037">
    <property type="term" value="F:heme binding"/>
    <property type="evidence" value="ECO:0007669"/>
    <property type="project" value="InterPro"/>
</dbReference>
<dbReference type="InterPro" id="IPR017972">
    <property type="entry name" value="Cyt_P450_CS"/>
</dbReference>
<dbReference type="InterPro" id="IPR001128">
    <property type="entry name" value="Cyt_P450"/>
</dbReference>
<dbReference type="KEGG" id="nmo:Nmlp_3014"/>
<keyword evidence="6" id="KW-1185">Reference proteome</keyword>
<dbReference type="InterPro" id="IPR050121">
    <property type="entry name" value="Cytochrome_P450_monoxygenase"/>
</dbReference>
<dbReference type="PANTHER" id="PTHR24305">
    <property type="entry name" value="CYTOCHROME P450"/>
    <property type="match status" value="1"/>
</dbReference>
<dbReference type="InterPro" id="IPR036396">
    <property type="entry name" value="Cyt_P450_sf"/>
</dbReference>
<accession>M1XS85</accession>
<sequence length="463" mass="51889">MASTDDQSRDPKPPYPAAAGHPLTHTFRTMPDVLAFRDRALSDHDVARTHFFGPGDVYNLTHPSHLKRALVDDRDAFRKSEDFRVAFDDGLVAVEGKQWRRQRQALQPLFSRDSVRSYAGGMNEAIERRIDTWDHGDRIDLQAEMKRLTLEVLFATLFGRELELGGDAEIRSAAGDLQAWFAPTSYPLPAWVPTPARRRFKRGRRRLREAADELLAEAAGGPASSPAEAEDLLSLLVGIRQRGGADGDVLADEQLRDQVVTLIFAGHETTASTLALSLFELARRPALRDRFHREIDRLEGDPTLADVDALEITERILTETLRLYPPVYVLPRESTRQVAVDGYRIPADVPVWLGIRQVHRDGRFYDAPERFRPGRWRDGAPEERPDFAYAPFGGGPRLCIGRQFALLEAKLALAAIGRRFTLSRVEGGGSADSSPSRHAREPPLSADMTLRLAAGTEFYLRER</sequence>
<evidence type="ECO:0000313" key="5">
    <source>
        <dbReference type="EMBL" id="CCQ37157.1"/>
    </source>
</evidence>
<proteinExistence type="inferred from homology"/>
<dbReference type="GO" id="GO:0005506">
    <property type="term" value="F:iron ion binding"/>
    <property type="evidence" value="ECO:0007669"/>
    <property type="project" value="InterPro"/>
</dbReference>
<dbReference type="EMBL" id="HF582854">
    <property type="protein sequence ID" value="CCQ37157.1"/>
    <property type="molecule type" value="Genomic_DNA"/>
</dbReference>
<keyword evidence="3" id="KW-0503">Monooxygenase</keyword>
<name>M1XS85_NATM8</name>
<keyword evidence="3" id="KW-0408">Iron</keyword>
<dbReference type="GO" id="GO:0016705">
    <property type="term" value="F:oxidoreductase activity, acting on paired donors, with incorporation or reduction of molecular oxygen"/>
    <property type="evidence" value="ECO:0007669"/>
    <property type="project" value="InterPro"/>
</dbReference>
<organism evidence="5 6">
    <name type="scientific">Natronomonas moolapensis (strain DSM 18674 / CECT 7526 / JCM 14361 / 8.8.11)</name>
    <dbReference type="NCBI Taxonomy" id="268739"/>
    <lineage>
        <taxon>Archaea</taxon>
        <taxon>Methanobacteriati</taxon>
        <taxon>Methanobacteriota</taxon>
        <taxon>Stenosarchaea group</taxon>
        <taxon>Halobacteria</taxon>
        <taxon>Halobacteriales</taxon>
        <taxon>Natronomonadaceae</taxon>
        <taxon>Natronomonas</taxon>
    </lineage>
</organism>
<keyword evidence="3" id="KW-0479">Metal-binding</keyword>
<dbReference type="InterPro" id="IPR002401">
    <property type="entry name" value="Cyt_P450_E_grp-I"/>
</dbReference>
<dbReference type="eggNOG" id="arCOG02814">
    <property type="taxonomic scope" value="Archaea"/>
</dbReference>
<evidence type="ECO:0000256" key="3">
    <source>
        <dbReference type="RuleBase" id="RU000461"/>
    </source>
</evidence>